<evidence type="ECO:0000256" key="11">
    <source>
        <dbReference type="ARBA" id="ARBA00023136"/>
    </source>
</evidence>
<dbReference type="STRING" id="990712.SAMN05216257_101607"/>
<protein>
    <submittedName>
        <fullName evidence="17">Polysaccharide export outer membrane protein</fullName>
    </submittedName>
</protein>
<dbReference type="InterPro" id="IPR003715">
    <property type="entry name" value="Poly_export_N"/>
</dbReference>
<dbReference type="GO" id="GO:0006811">
    <property type="term" value="P:monoatomic ion transport"/>
    <property type="evidence" value="ECO:0007669"/>
    <property type="project" value="UniProtKB-KW"/>
</dbReference>
<evidence type="ECO:0000256" key="4">
    <source>
        <dbReference type="ARBA" id="ARBA00022452"/>
    </source>
</evidence>
<dbReference type="InterPro" id="IPR049712">
    <property type="entry name" value="Poly_export"/>
</dbReference>
<comment type="similarity">
    <text evidence="2">Belongs to the BexD/CtrA/VexA family.</text>
</comment>
<feature type="domain" description="SLBB" evidence="16">
    <location>
        <begin position="339"/>
        <end position="424"/>
    </location>
</feature>
<feature type="domain" description="Polysaccharide export protein N-terminal" evidence="15">
    <location>
        <begin position="110"/>
        <end position="185"/>
    </location>
</feature>
<evidence type="ECO:0000256" key="3">
    <source>
        <dbReference type="ARBA" id="ARBA00022448"/>
    </source>
</evidence>
<keyword evidence="6" id="KW-0812">Transmembrane</keyword>
<evidence type="ECO:0000256" key="14">
    <source>
        <dbReference type="ARBA" id="ARBA00023288"/>
    </source>
</evidence>
<keyword evidence="10" id="KW-0626">Porin</keyword>
<comment type="subcellular location">
    <subcellularLocation>
        <location evidence="1">Cell outer membrane</location>
        <topology evidence="1">Multi-pass membrane protein</topology>
    </subcellularLocation>
</comment>
<dbReference type="GO" id="GO:0046930">
    <property type="term" value="C:pore complex"/>
    <property type="evidence" value="ECO:0007669"/>
    <property type="project" value="UniProtKB-KW"/>
</dbReference>
<dbReference type="InterPro" id="IPR054765">
    <property type="entry name" value="SLBB_dom"/>
</dbReference>
<keyword evidence="14" id="KW-0449">Lipoprotein</keyword>
<keyword evidence="9" id="KW-0406">Ion transport</keyword>
<sequence length="453" mass="48076">MTGPTAATRLVRWLVAAGVALLTGCGAAYVSPDVREAAGPVEVQVVPVTPVTLPRANAVPYRPRTLPAAFAALAGASGQWRGAGALPEAAVPPEEIPAPVSTRLPPRVEDAPYRLGVGDVLLVTGLPGAAPDQTGGAAPRARYTVQDDGSIAIPSVGRVAVVGRTIAEAEEELARALLEAGLDPAARLEVAEFRAHRAVVGGAVRAPRAVAIGLQRPTLAEVLAAAGGVEQVDERFAVVRLFRDGRLYEIPLSDIGHNASVAALPVLAGDVIFVDEGYDLERARAYFEQQIRLAELRQEVRARALAELEAEIGRRRAALEEARRNFLARVELDAVPRDHVYLAGEVAAQGRFALPFERQASLADALFGEGGVPTETGNPSQIYVLRAETADGSRVTAWHLDARNAANLVLATRFELRPNDVIFVAEQPITRWHRVLRQFVPALITSGVSAASN</sequence>
<keyword evidence="8" id="KW-0625">Polysaccharide transport</keyword>
<evidence type="ECO:0000256" key="7">
    <source>
        <dbReference type="ARBA" id="ARBA00022729"/>
    </source>
</evidence>
<gene>
    <name evidence="17" type="ORF">SAMN05216257_101607</name>
</gene>
<feature type="domain" description="SLBB" evidence="16">
    <location>
        <begin position="197"/>
        <end position="274"/>
    </location>
</feature>
<dbReference type="AlphaFoldDB" id="A0A1G8Z783"/>
<proteinExistence type="inferred from homology"/>
<evidence type="ECO:0000256" key="1">
    <source>
        <dbReference type="ARBA" id="ARBA00004571"/>
    </source>
</evidence>
<dbReference type="Proteomes" id="UP000199328">
    <property type="component" value="Unassembled WGS sequence"/>
</dbReference>
<dbReference type="Gene3D" id="3.10.560.10">
    <property type="entry name" value="Outer membrane lipoprotein wza domain like"/>
    <property type="match status" value="2"/>
</dbReference>
<evidence type="ECO:0000256" key="8">
    <source>
        <dbReference type="ARBA" id="ARBA00023047"/>
    </source>
</evidence>
<accession>A0A1G8Z783</accession>
<keyword evidence="13" id="KW-0998">Cell outer membrane</keyword>
<evidence type="ECO:0000256" key="13">
    <source>
        <dbReference type="ARBA" id="ARBA00023237"/>
    </source>
</evidence>
<evidence type="ECO:0000256" key="5">
    <source>
        <dbReference type="ARBA" id="ARBA00022597"/>
    </source>
</evidence>
<dbReference type="Pfam" id="PF02563">
    <property type="entry name" value="Poly_export"/>
    <property type="match status" value="1"/>
</dbReference>
<dbReference type="RefSeq" id="WP_245656878.1">
    <property type="nucleotide sequence ID" value="NZ_FNFV01000001.1"/>
</dbReference>
<evidence type="ECO:0000256" key="9">
    <source>
        <dbReference type="ARBA" id="ARBA00023065"/>
    </source>
</evidence>
<evidence type="ECO:0000259" key="16">
    <source>
        <dbReference type="Pfam" id="PF22461"/>
    </source>
</evidence>
<keyword evidence="3" id="KW-0813">Transport</keyword>
<dbReference type="GO" id="GO:0015159">
    <property type="term" value="F:polysaccharide transmembrane transporter activity"/>
    <property type="evidence" value="ECO:0007669"/>
    <property type="project" value="InterPro"/>
</dbReference>
<dbReference type="EMBL" id="FNFV01000001">
    <property type="protein sequence ID" value="SDK10888.1"/>
    <property type="molecule type" value="Genomic_DNA"/>
</dbReference>
<keyword evidence="5" id="KW-0762">Sugar transport</keyword>
<name>A0A1G8Z783_9RHOB</name>
<evidence type="ECO:0000256" key="10">
    <source>
        <dbReference type="ARBA" id="ARBA00023114"/>
    </source>
</evidence>
<evidence type="ECO:0000313" key="18">
    <source>
        <dbReference type="Proteomes" id="UP000199328"/>
    </source>
</evidence>
<dbReference type="Gene3D" id="3.30.1950.10">
    <property type="entry name" value="wza like domain"/>
    <property type="match status" value="1"/>
</dbReference>
<dbReference type="PANTHER" id="PTHR33619:SF3">
    <property type="entry name" value="POLYSACCHARIDE EXPORT PROTEIN GFCE-RELATED"/>
    <property type="match status" value="1"/>
</dbReference>
<dbReference type="GO" id="GO:0015288">
    <property type="term" value="F:porin activity"/>
    <property type="evidence" value="ECO:0007669"/>
    <property type="project" value="UniProtKB-KW"/>
</dbReference>
<organism evidence="17 18">
    <name type="scientific">Meinhardsimonia xiamenensis</name>
    <dbReference type="NCBI Taxonomy" id="990712"/>
    <lineage>
        <taxon>Bacteria</taxon>
        <taxon>Pseudomonadati</taxon>
        <taxon>Pseudomonadota</taxon>
        <taxon>Alphaproteobacteria</taxon>
        <taxon>Rhodobacterales</taxon>
        <taxon>Paracoccaceae</taxon>
        <taxon>Meinhardsimonia</taxon>
    </lineage>
</organism>
<evidence type="ECO:0000256" key="12">
    <source>
        <dbReference type="ARBA" id="ARBA00023139"/>
    </source>
</evidence>
<keyword evidence="7" id="KW-0732">Signal</keyword>
<keyword evidence="11" id="KW-0472">Membrane</keyword>
<evidence type="ECO:0000259" key="15">
    <source>
        <dbReference type="Pfam" id="PF02563"/>
    </source>
</evidence>
<evidence type="ECO:0000256" key="2">
    <source>
        <dbReference type="ARBA" id="ARBA00009450"/>
    </source>
</evidence>
<dbReference type="GO" id="GO:0009279">
    <property type="term" value="C:cell outer membrane"/>
    <property type="evidence" value="ECO:0007669"/>
    <property type="project" value="UniProtKB-SubCell"/>
</dbReference>
<dbReference type="Pfam" id="PF22461">
    <property type="entry name" value="SLBB_2"/>
    <property type="match status" value="2"/>
</dbReference>
<keyword evidence="4" id="KW-1134">Transmembrane beta strand</keyword>
<keyword evidence="12" id="KW-0564">Palmitate</keyword>
<evidence type="ECO:0000256" key="6">
    <source>
        <dbReference type="ARBA" id="ARBA00022692"/>
    </source>
</evidence>
<dbReference type="PANTHER" id="PTHR33619">
    <property type="entry name" value="POLYSACCHARIDE EXPORT PROTEIN GFCE-RELATED"/>
    <property type="match status" value="1"/>
</dbReference>
<reference evidence="18" key="1">
    <citation type="submission" date="2016-10" db="EMBL/GenBank/DDBJ databases">
        <authorList>
            <person name="Varghese N."/>
            <person name="Submissions S."/>
        </authorList>
    </citation>
    <scope>NUCLEOTIDE SEQUENCE [LARGE SCALE GENOMIC DNA]</scope>
    <source>
        <strain evidence="18">CGMCC 1.10789</strain>
    </source>
</reference>
<keyword evidence="18" id="KW-1185">Reference proteome</keyword>
<evidence type="ECO:0000313" key="17">
    <source>
        <dbReference type="EMBL" id="SDK10888.1"/>
    </source>
</evidence>